<gene>
    <name evidence="1" type="primary">ORF175093</name>
</gene>
<dbReference type="EMBL" id="HACG01043297">
    <property type="protein sequence ID" value="CEK90162.1"/>
    <property type="molecule type" value="Transcribed_RNA"/>
</dbReference>
<dbReference type="AlphaFoldDB" id="A0A0B7BB92"/>
<reference evidence="1" key="1">
    <citation type="submission" date="2014-12" db="EMBL/GenBank/DDBJ databases">
        <title>Insight into the proteome of Arion vulgaris.</title>
        <authorList>
            <person name="Aradska J."/>
            <person name="Bulat T."/>
            <person name="Smidak R."/>
            <person name="Sarate P."/>
            <person name="Gangsoo J."/>
            <person name="Sialana F."/>
            <person name="Bilban M."/>
            <person name="Lubec G."/>
        </authorList>
    </citation>
    <scope>NUCLEOTIDE SEQUENCE</scope>
    <source>
        <tissue evidence="1">Skin</tissue>
    </source>
</reference>
<feature type="non-terminal residue" evidence="1">
    <location>
        <position position="70"/>
    </location>
</feature>
<accession>A0A0B7BB92</accession>
<sequence length="70" mass="8088">RRYPWEHMESGIEPGEEWITVPPQFQIAFTVITSIKKNYEQNNPSLINTKVEALLNNHVNETDAVIYTDG</sequence>
<organism evidence="1">
    <name type="scientific">Arion vulgaris</name>
    <dbReference type="NCBI Taxonomy" id="1028688"/>
    <lineage>
        <taxon>Eukaryota</taxon>
        <taxon>Metazoa</taxon>
        <taxon>Spiralia</taxon>
        <taxon>Lophotrochozoa</taxon>
        <taxon>Mollusca</taxon>
        <taxon>Gastropoda</taxon>
        <taxon>Heterobranchia</taxon>
        <taxon>Euthyneura</taxon>
        <taxon>Panpulmonata</taxon>
        <taxon>Eupulmonata</taxon>
        <taxon>Stylommatophora</taxon>
        <taxon>Helicina</taxon>
        <taxon>Arionoidea</taxon>
        <taxon>Arionidae</taxon>
        <taxon>Arion</taxon>
    </lineage>
</organism>
<feature type="non-terminal residue" evidence="1">
    <location>
        <position position="1"/>
    </location>
</feature>
<proteinExistence type="predicted"/>
<evidence type="ECO:0000313" key="1">
    <source>
        <dbReference type="EMBL" id="CEK90162.1"/>
    </source>
</evidence>
<protein>
    <submittedName>
        <fullName evidence="1">Uncharacterized protein</fullName>
    </submittedName>
</protein>
<name>A0A0B7BB92_9EUPU</name>